<dbReference type="GO" id="GO:0051607">
    <property type="term" value="P:defense response to virus"/>
    <property type="evidence" value="ECO:0007669"/>
    <property type="project" value="UniProtKB-KW"/>
</dbReference>
<keyword evidence="4" id="KW-0694">RNA-binding</keyword>
<dbReference type="NCBIfam" id="TIGR01870">
    <property type="entry name" value="cas_TM1810_Csm2"/>
    <property type="match status" value="1"/>
</dbReference>
<evidence type="ECO:0000256" key="1">
    <source>
        <dbReference type="ARBA" id="ARBA00003640"/>
    </source>
</evidence>
<reference evidence="7 8" key="1">
    <citation type="submission" date="2019-01" db="EMBL/GenBank/DDBJ databases">
        <title>Blautia sp. nov. KGMB01111 isolated human feces.</title>
        <authorList>
            <person name="Park J.-E."/>
            <person name="Kim J.-S."/>
            <person name="Park S.-H."/>
        </authorList>
    </citation>
    <scope>NUCLEOTIDE SEQUENCE [LARGE SCALE GENOMIC DNA]</scope>
    <source>
        <strain evidence="7 8">KGMB01111</strain>
    </source>
</reference>
<keyword evidence="8" id="KW-1185">Reference proteome</keyword>
<evidence type="ECO:0000313" key="8">
    <source>
        <dbReference type="Proteomes" id="UP000290106"/>
    </source>
</evidence>
<evidence type="ECO:0000256" key="3">
    <source>
        <dbReference type="ARBA" id="ARBA00016118"/>
    </source>
</evidence>
<evidence type="ECO:0000313" key="7">
    <source>
        <dbReference type="EMBL" id="RXS74968.1"/>
    </source>
</evidence>
<comment type="function">
    <text evidence="1">This subunit may be involved in monitoring complementarity of crRNA and target RNA.</text>
</comment>
<evidence type="ECO:0000256" key="5">
    <source>
        <dbReference type="ARBA" id="ARBA00023118"/>
    </source>
</evidence>
<dbReference type="OrthoDB" id="1862673at2"/>
<evidence type="ECO:0000256" key="4">
    <source>
        <dbReference type="ARBA" id="ARBA00022884"/>
    </source>
</evidence>
<accession>A0A4Q1RH89</accession>
<protein>
    <recommendedName>
        <fullName evidence="3">CRISPR system Cms protein Csm2</fullName>
    </recommendedName>
    <alternativeName>
        <fullName evidence="6">CRISPR type III A-associated protein Csm2</fullName>
    </alternativeName>
</protein>
<organism evidence="7 8">
    <name type="scientific">Blautia faecicola</name>
    <dbReference type="NCBI Taxonomy" id="2509240"/>
    <lineage>
        <taxon>Bacteria</taxon>
        <taxon>Bacillati</taxon>
        <taxon>Bacillota</taxon>
        <taxon>Clostridia</taxon>
        <taxon>Lachnospirales</taxon>
        <taxon>Lachnospiraceae</taxon>
        <taxon>Blautia</taxon>
    </lineage>
</organism>
<dbReference type="Proteomes" id="UP000290106">
    <property type="component" value="Unassembled WGS sequence"/>
</dbReference>
<dbReference type="GO" id="GO:0003723">
    <property type="term" value="F:RNA binding"/>
    <property type="evidence" value="ECO:0007669"/>
    <property type="project" value="UniProtKB-KW"/>
</dbReference>
<keyword evidence="5" id="KW-0051">Antiviral defense</keyword>
<dbReference type="RefSeq" id="WP_129257496.1">
    <property type="nucleotide sequence ID" value="NZ_SDKC01000001.1"/>
</dbReference>
<comment type="similarity">
    <text evidence="2">Belongs to the CRISPR-associated Csm2 family.</text>
</comment>
<comment type="caution">
    <text evidence="7">The sequence shown here is derived from an EMBL/GenBank/DDBJ whole genome shotgun (WGS) entry which is preliminary data.</text>
</comment>
<proteinExistence type="inferred from homology"/>
<name>A0A4Q1RH89_9FIRM</name>
<dbReference type="EMBL" id="SDKC01000001">
    <property type="protein sequence ID" value="RXS74968.1"/>
    <property type="molecule type" value="Genomic_DNA"/>
</dbReference>
<dbReference type="AlphaFoldDB" id="A0A4Q1RH89"/>
<dbReference type="Pfam" id="PF03750">
    <property type="entry name" value="Csm2_III-A"/>
    <property type="match status" value="1"/>
</dbReference>
<sequence length="129" mass="15104">MKLTEENYVEIAEQVIKKLHEEKNQKGQPIGIVTTSKIRNLLSMTANIYNDVVNTKSEHLSNEVIGRINYLKLRFVYEAGREQKVKRLVETAQILQCLDAIKGSRSQYILFSRYMEALVAYRKFYEKDE</sequence>
<evidence type="ECO:0000256" key="2">
    <source>
        <dbReference type="ARBA" id="ARBA00006896"/>
    </source>
</evidence>
<gene>
    <name evidence="7" type="primary">csm2</name>
    <name evidence="7" type="ORF">ETP43_06860</name>
</gene>
<dbReference type="InterPro" id="IPR010149">
    <property type="entry name" value="CRISPR-assoc_prot_Csm2_III-A"/>
</dbReference>
<evidence type="ECO:0000256" key="6">
    <source>
        <dbReference type="ARBA" id="ARBA00031723"/>
    </source>
</evidence>